<dbReference type="STRING" id="1230905.A0A1G4KDH0"/>
<dbReference type="GO" id="GO:0005737">
    <property type="term" value="C:cytoplasm"/>
    <property type="evidence" value="ECO:0007669"/>
    <property type="project" value="TreeGrafter"/>
</dbReference>
<dbReference type="SUPFAM" id="SSF51735">
    <property type="entry name" value="NAD(P)-binding Rossmann-fold domains"/>
    <property type="match status" value="1"/>
</dbReference>
<dbReference type="GO" id="GO:0008270">
    <property type="term" value="F:zinc ion binding"/>
    <property type="evidence" value="ECO:0007669"/>
    <property type="project" value="InterPro"/>
</dbReference>
<dbReference type="InterPro" id="IPR036291">
    <property type="entry name" value="NAD(P)-bd_dom_sf"/>
</dbReference>
<keyword evidence="3 6" id="KW-0479">Metal-binding</keyword>
<sequence length="381" mass="41429">MRALAYFGEKTINFTKDLPEPVIGADDELIIDVSWCGICGTDLHEYLDGPIFFPKDGEPHALSALELPQAMGHEMSGVVSKIGPGVSTVKVGDRVVVEVTGTCKDVYRWPKSKRFKEKKCAACARDLYNSCSHLGFCGLGCGSGGFAEKVVTSESHVVKLPDNIPMDVAALVEPLAVSWHAVRISGLKKGDSALVLGAGPIGLATILALQGHGAGKILVSEPAEFRREQAHSLGVEAFNPFDFGDNVFEELRKRAPGGEGFNFSYDCSGMKATFDAGLHALTFRGVAVNIAIWGHKPIDFYPMSVTLQEKFVTGSICYTREDFEAVVAALHEGRIDIDKARHMITGRERIEDGFDRGLMELINNKKNIKILLTPNNFKELA</sequence>
<dbReference type="SMART" id="SM00829">
    <property type="entry name" value="PKS_ER"/>
    <property type="match status" value="1"/>
</dbReference>
<name>A0A1G4KDH0_9SACH</name>
<dbReference type="InterPro" id="IPR013154">
    <property type="entry name" value="ADH-like_N"/>
</dbReference>
<evidence type="ECO:0000256" key="3">
    <source>
        <dbReference type="ARBA" id="ARBA00022723"/>
    </source>
</evidence>
<dbReference type="GO" id="GO:0000721">
    <property type="term" value="F:(R,R)-butanediol dehydrogenase activity"/>
    <property type="evidence" value="ECO:0007669"/>
    <property type="project" value="TreeGrafter"/>
</dbReference>
<evidence type="ECO:0000256" key="6">
    <source>
        <dbReference type="RuleBase" id="RU361277"/>
    </source>
</evidence>
<dbReference type="GO" id="GO:0034079">
    <property type="term" value="P:butanediol biosynthetic process"/>
    <property type="evidence" value="ECO:0007669"/>
    <property type="project" value="TreeGrafter"/>
</dbReference>
<reference evidence="9" key="1">
    <citation type="submission" date="2016-03" db="EMBL/GenBank/DDBJ databases">
        <authorList>
            <person name="Devillers H."/>
        </authorList>
    </citation>
    <scope>NUCLEOTIDE SEQUENCE [LARGE SCALE GENOMIC DNA]</scope>
</reference>
<evidence type="ECO:0000256" key="5">
    <source>
        <dbReference type="ARBA" id="ARBA00023002"/>
    </source>
</evidence>
<dbReference type="PANTHER" id="PTHR43161">
    <property type="entry name" value="SORBITOL DEHYDROGENASE"/>
    <property type="match status" value="1"/>
</dbReference>
<dbReference type="OrthoDB" id="5363962at2759"/>
<dbReference type="SUPFAM" id="SSF50129">
    <property type="entry name" value="GroES-like"/>
    <property type="match status" value="1"/>
</dbReference>
<dbReference type="CDD" id="cd08233">
    <property type="entry name" value="butanediol_DH_like"/>
    <property type="match status" value="1"/>
</dbReference>
<protein>
    <submittedName>
        <fullName evidence="8">LAMI_0H00166g1_1</fullName>
    </submittedName>
</protein>
<proteinExistence type="inferred from homology"/>
<dbReference type="Pfam" id="PF08240">
    <property type="entry name" value="ADH_N"/>
    <property type="match status" value="1"/>
</dbReference>
<dbReference type="PROSITE" id="PS00059">
    <property type="entry name" value="ADH_ZINC"/>
    <property type="match status" value="1"/>
</dbReference>
<comment type="similarity">
    <text evidence="2 6">Belongs to the zinc-containing alcohol dehydrogenase family.</text>
</comment>
<feature type="domain" description="Enoyl reductase (ER)" evidence="7">
    <location>
        <begin position="8"/>
        <end position="372"/>
    </location>
</feature>
<evidence type="ECO:0000256" key="4">
    <source>
        <dbReference type="ARBA" id="ARBA00022833"/>
    </source>
</evidence>
<keyword evidence="5" id="KW-0560">Oxidoreductase</keyword>
<dbReference type="PANTHER" id="PTHR43161:SF23">
    <property type="entry name" value="(R,R)-BUTANEDIOL DEHYDROGENASE-RELATED"/>
    <property type="match status" value="1"/>
</dbReference>
<dbReference type="InterPro" id="IPR013149">
    <property type="entry name" value="ADH-like_C"/>
</dbReference>
<accession>A0A1G4KDH0</accession>
<dbReference type="Proteomes" id="UP000191024">
    <property type="component" value="Chromosome H"/>
</dbReference>
<evidence type="ECO:0000259" key="7">
    <source>
        <dbReference type="SMART" id="SM00829"/>
    </source>
</evidence>
<dbReference type="EMBL" id="LT598468">
    <property type="protein sequence ID" value="SCV02524.1"/>
    <property type="molecule type" value="Genomic_DNA"/>
</dbReference>
<gene>
    <name evidence="8" type="ORF">LAMI_0H00166G</name>
</gene>
<organism evidence="8 9">
    <name type="scientific">Lachancea mirantina</name>
    <dbReference type="NCBI Taxonomy" id="1230905"/>
    <lineage>
        <taxon>Eukaryota</taxon>
        <taxon>Fungi</taxon>
        <taxon>Dikarya</taxon>
        <taxon>Ascomycota</taxon>
        <taxon>Saccharomycotina</taxon>
        <taxon>Saccharomycetes</taxon>
        <taxon>Saccharomycetales</taxon>
        <taxon>Saccharomycetaceae</taxon>
        <taxon>Lachancea</taxon>
    </lineage>
</organism>
<evidence type="ECO:0000256" key="1">
    <source>
        <dbReference type="ARBA" id="ARBA00001947"/>
    </source>
</evidence>
<comment type="cofactor">
    <cofactor evidence="1 6">
        <name>Zn(2+)</name>
        <dbReference type="ChEBI" id="CHEBI:29105"/>
    </cofactor>
</comment>
<dbReference type="InterPro" id="IPR011032">
    <property type="entry name" value="GroES-like_sf"/>
</dbReference>
<evidence type="ECO:0000313" key="9">
    <source>
        <dbReference type="Proteomes" id="UP000191024"/>
    </source>
</evidence>
<keyword evidence="9" id="KW-1185">Reference proteome</keyword>
<evidence type="ECO:0000313" key="8">
    <source>
        <dbReference type="EMBL" id="SCV02524.1"/>
    </source>
</evidence>
<dbReference type="Gene3D" id="3.40.50.720">
    <property type="entry name" value="NAD(P)-binding Rossmann-like Domain"/>
    <property type="match status" value="1"/>
</dbReference>
<evidence type="ECO:0000256" key="2">
    <source>
        <dbReference type="ARBA" id="ARBA00008072"/>
    </source>
</evidence>
<keyword evidence="4 6" id="KW-0862">Zinc</keyword>
<dbReference type="InterPro" id="IPR002328">
    <property type="entry name" value="ADH_Zn_CS"/>
</dbReference>
<dbReference type="AlphaFoldDB" id="A0A1G4KDH0"/>
<dbReference type="InterPro" id="IPR020843">
    <property type="entry name" value="ER"/>
</dbReference>
<dbReference type="Pfam" id="PF00107">
    <property type="entry name" value="ADH_zinc_N"/>
    <property type="match status" value="1"/>
</dbReference>
<dbReference type="Gene3D" id="3.90.180.10">
    <property type="entry name" value="Medium-chain alcohol dehydrogenases, catalytic domain"/>
    <property type="match status" value="1"/>
</dbReference>